<feature type="chain" id="PRO_5029744312" evidence="2">
    <location>
        <begin position="18"/>
        <end position="348"/>
    </location>
</feature>
<proteinExistence type="predicted"/>
<dbReference type="Pfam" id="PF00931">
    <property type="entry name" value="NB-ARC"/>
    <property type="match status" value="1"/>
</dbReference>
<dbReference type="InterPro" id="IPR002182">
    <property type="entry name" value="NB-ARC"/>
</dbReference>
<evidence type="ECO:0000313" key="4">
    <source>
        <dbReference type="EMBL" id="KAF5188956.1"/>
    </source>
</evidence>
<dbReference type="SUPFAM" id="SSF52540">
    <property type="entry name" value="P-loop containing nucleoside triphosphate hydrolases"/>
    <property type="match status" value="1"/>
</dbReference>
<dbReference type="PANTHER" id="PTHR36766:SF30">
    <property type="entry name" value="TIR-NBS TYPE DISEASE RESISTANCE PROTEIN-RELATED"/>
    <property type="match status" value="1"/>
</dbReference>
<feature type="region of interest" description="Disordered" evidence="1">
    <location>
        <begin position="313"/>
        <end position="348"/>
    </location>
</feature>
<dbReference type="OrthoDB" id="1930579at2759"/>
<evidence type="ECO:0000256" key="2">
    <source>
        <dbReference type="SAM" id="SignalP"/>
    </source>
</evidence>
<organism evidence="4 5">
    <name type="scientific">Thalictrum thalictroides</name>
    <name type="common">Rue-anemone</name>
    <name type="synonym">Anemone thalictroides</name>
    <dbReference type="NCBI Taxonomy" id="46969"/>
    <lineage>
        <taxon>Eukaryota</taxon>
        <taxon>Viridiplantae</taxon>
        <taxon>Streptophyta</taxon>
        <taxon>Embryophyta</taxon>
        <taxon>Tracheophyta</taxon>
        <taxon>Spermatophyta</taxon>
        <taxon>Magnoliopsida</taxon>
        <taxon>Ranunculales</taxon>
        <taxon>Ranunculaceae</taxon>
        <taxon>Thalictroideae</taxon>
        <taxon>Thalictrum</taxon>
    </lineage>
</organism>
<reference evidence="4 5" key="1">
    <citation type="submission" date="2020-06" db="EMBL/GenBank/DDBJ databases">
        <title>Transcriptomic and genomic resources for Thalictrum thalictroides and T. hernandezii: Facilitating candidate gene discovery in an emerging model plant lineage.</title>
        <authorList>
            <person name="Arias T."/>
            <person name="Riano-Pachon D.M."/>
            <person name="Di Stilio V.S."/>
        </authorList>
    </citation>
    <scope>NUCLEOTIDE SEQUENCE [LARGE SCALE GENOMIC DNA]</scope>
    <source>
        <strain evidence="5">cv. WT478/WT964</strain>
        <tissue evidence="4">Leaves</tissue>
    </source>
</reference>
<protein>
    <submittedName>
        <fullName evidence="4">Disease resistance rpp13-like protein</fullName>
    </submittedName>
</protein>
<dbReference type="EMBL" id="JABWDY010026133">
    <property type="protein sequence ID" value="KAF5188956.1"/>
    <property type="molecule type" value="Genomic_DNA"/>
</dbReference>
<gene>
    <name evidence="4" type="ORF">FRX31_021457</name>
</gene>
<dbReference type="AlphaFoldDB" id="A0A7J6VV32"/>
<feature type="domain" description="NB-ARC" evidence="3">
    <location>
        <begin position="91"/>
        <end position="276"/>
    </location>
</feature>
<evidence type="ECO:0000259" key="3">
    <source>
        <dbReference type="Pfam" id="PF00931"/>
    </source>
</evidence>
<dbReference type="GO" id="GO:0043531">
    <property type="term" value="F:ADP binding"/>
    <property type="evidence" value="ECO:0007669"/>
    <property type="project" value="InterPro"/>
</dbReference>
<feature type="non-terminal residue" evidence="4">
    <location>
        <position position="348"/>
    </location>
</feature>
<feature type="compositionally biased region" description="Polar residues" evidence="1">
    <location>
        <begin position="325"/>
        <end position="338"/>
    </location>
</feature>
<accession>A0A7J6VV32</accession>
<feature type="signal peptide" evidence="2">
    <location>
        <begin position="1"/>
        <end position="17"/>
    </location>
</feature>
<keyword evidence="2" id="KW-0732">Signal</keyword>
<keyword evidence="5" id="KW-1185">Reference proteome</keyword>
<dbReference type="PROSITE" id="PS51257">
    <property type="entry name" value="PROKAR_LIPOPROTEIN"/>
    <property type="match status" value="1"/>
</dbReference>
<sequence length="348" mass="39433">MLKYSIFFIVLLSSCHQLAVKFISFSEIHIVFFIPIRQAFQLKKIRNGLQGLLKQEPGCEPERETTLSGMQSQYQWTYGSVDTSKIYGWDKRVEEINTVLLKEDNAGLNMVGIVGNFGTGKTALAQKVFMSDAVMDAFCLRLWVCVSPGCGLIELVWRMLDNLGVEDVQATLDANKDKNEVGVLLFLLYVQLMEKRYLIVFDDVCEEQDWQTNLNEQPPEDGEWTDRLAYGLPKESGSAIIVTSRFHEVAKKIVGRTKIYYPDVIEKDYAWSLFKTAYEEVKKFDKNLESMKDKITEKCNGIPFALKTVGKELALQPTQQDDENGGSQSGDAGQSIVDNINKEDNDDI</sequence>
<evidence type="ECO:0000256" key="1">
    <source>
        <dbReference type="SAM" id="MobiDB-lite"/>
    </source>
</evidence>
<dbReference type="PANTHER" id="PTHR36766">
    <property type="entry name" value="PLANT BROAD-SPECTRUM MILDEW RESISTANCE PROTEIN RPW8"/>
    <property type="match status" value="1"/>
</dbReference>
<comment type="caution">
    <text evidence="4">The sequence shown here is derived from an EMBL/GenBank/DDBJ whole genome shotgun (WGS) entry which is preliminary data.</text>
</comment>
<dbReference type="Proteomes" id="UP000554482">
    <property type="component" value="Unassembled WGS sequence"/>
</dbReference>
<dbReference type="Gene3D" id="3.40.50.300">
    <property type="entry name" value="P-loop containing nucleotide triphosphate hydrolases"/>
    <property type="match status" value="1"/>
</dbReference>
<dbReference type="InterPro" id="IPR027417">
    <property type="entry name" value="P-loop_NTPase"/>
</dbReference>
<dbReference type="PRINTS" id="PR00364">
    <property type="entry name" value="DISEASERSIST"/>
</dbReference>
<name>A0A7J6VV32_THATH</name>
<dbReference type="Gene3D" id="1.10.8.430">
    <property type="entry name" value="Helical domain of apoptotic protease-activating factors"/>
    <property type="match status" value="1"/>
</dbReference>
<evidence type="ECO:0000313" key="5">
    <source>
        <dbReference type="Proteomes" id="UP000554482"/>
    </source>
</evidence>
<dbReference type="InterPro" id="IPR042197">
    <property type="entry name" value="Apaf_helical"/>
</dbReference>